<reference evidence="2 3" key="1">
    <citation type="submission" date="2018-07" db="EMBL/GenBank/DDBJ databases">
        <title>Corallincola holothuriorum sp. nov., a new facultative anaerobe isolated from sea cucumber Apostichopus japonicus.</title>
        <authorList>
            <person name="Xia H."/>
        </authorList>
    </citation>
    <scope>NUCLEOTIDE SEQUENCE [LARGE SCALE GENOMIC DNA]</scope>
    <source>
        <strain evidence="2 3">C4</strain>
    </source>
</reference>
<dbReference type="EMBL" id="QPID01000007">
    <property type="protein sequence ID" value="RCU49163.1"/>
    <property type="molecule type" value="Genomic_DNA"/>
</dbReference>
<organism evidence="2 3">
    <name type="scientific">Corallincola holothuriorum</name>
    <dbReference type="NCBI Taxonomy" id="2282215"/>
    <lineage>
        <taxon>Bacteria</taxon>
        <taxon>Pseudomonadati</taxon>
        <taxon>Pseudomonadota</taxon>
        <taxon>Gammaproteobacteria</taxon>
        <taxon>Alteromonadales</taxon>
        <taxon>Psychromonadaceae</taxon>
        <taxon>Corallincola</taxon>
    </lineage>
</organism>
<keyword evidence="3" id="KW-1185">Reference proteome</keyword>
<protein>
    <submittedName>
        <fullName evidence="2">Uncharacterized protein</fullName>
    </submittedName>
</protein>
<dbReference type="Proteomes" id="UP000252558">
    <property type="component" value="Unassembled WGS sequence"/>
</dbReference>
<evidence type="ECO:0000313" key="3">
    <source>
        <dbReference type="Proteomes" id="UP000252558"/>
    </source>
</evidence>
<gene>
    <name evidence="2" type="ORF">DU002_12470</name>
</gene>
<evidence type="ECO:0000256" key="1">
    <source>
        <dbReference type="SAM" id="MobiDB-lite"/>
    </source>
</evidence>
<name>A0A368NH03_9GAMM</name>
<sequence length="174" mass="20967">MRLYEIDLSPKPYTSGQLINQYTNEIEYDNQKPQEYDYPDTRRPRLTLRALRKMRHKSDARKAEIADHKKFVHLMYGNQDEAATQTAIEAQKDKLDRDTELEKEKIKQRGELEREKLKQRGELEKEKMKQLADIEKEKRQRNAEREEDYYKALHMNRLKETCMRIQDSLDKGYG</sequence>
<dbReference type="RefSeq" id="WP_114338723.1">
    <property type="nucleotide sequence ID" value="NZ_QPID01000007.1"/>
</dbReference>
<proteinExistence type="predicted"/>
<evidence type="ECO:0000313" key="2">
    <source>
        <dbReference type="EMBL" id="RCU49163.1"/>
    </source>
</evidence>
<dbReference type="AlphaFoldDB" id="A0A368NH03"/>
<feature type="region of interest" description="Disordered" evidence="1">
    <location>
        <begin position="117"/>
        <end position="146"/>
    </location>
</feature>
<comment type="caution">
    <text evidence="2">The sequence shown here is derived from an EMBL/GenBank/DDBJ whole genome shotgun (WGS) entry which is preliminary data.</text>
</comment>
<accession>A0A368NH03</accession>